<feature type="coiled-coil region" evidence="1">
    <location>
        <begin position="266"/>
        <end position="311"/>
    </location>
</feature>
<feature type="domain" description="SPFH" evidence="2">
    <location>
        <begin position="43"/>
        <end position="242"/>
    </location>
</feature>
<reference evidence="4" key="1">
    <citation type="submission" date="2020-10" db="EMBL/GenBank/DDBJ databases">
        <authorList>
            <person name="Gilroy R."/>
        </authorList>
    </citation>
    <scope>NUCLEOTIDE SEQUENCE</scope>
    <source>
        <strain evidence="4">D5-748</strain>
    </source>
</reference>
<dbReference type="AlphaFoldDB" id="A0A9D9EDN0"/>
<dbReference type="InterPro" id="IPR025640">
    <property type="entry name" value="GYF_2"/>
</dbReference>
<sequence>MGIFGKNKIQKGAIADVIKCSQKDYLVWKWAPEGEDSDGLRADAIRYGSFLTVAPGETAVLFYNQSNGNMVEYIKGPVQNFKIETANLPVLSSIIGAGYGGGTPFSASVYFVNTAAANQFPFFIEDCMLTDYETGLAVPAKIKGKVSFGISDCERFFQAHNLRDMDTFYLKEKVKETITDDLKPIFGNASEQLRIPAVLLPSNTDKIRGMASSQLEESLEDNFAVKLLRLNIESLVLDTAHENYVALKAQADAKAQEVIFTTQARTAQARNKLQAVDEESKRMSRQNDMLLDNMEDTLRRQREEAQRASKLRTESEHLAAHQINVQGDVAYRAAQSLGELGASGGASMGGDGMNMAGMMAGMMMGGAVGSNMANMMGGMTQNLAQPGPPVPPPAAVAQYHVIVNGQQCGPYNMTQISNMISSGQMTRESYVWKQGMANWAAAGSVPELAAAFGAVPPPFMPPKTPPVPPAPPAM</sequence>
<name>A0A9D9EDN0_9BACT</name>
<evidence type="ECO:0000259" key="2">
    <source>
        <dbReference type="Pfam" id="PF13421"/>
    </source>
</evidence>
<evidence type="ECO:0000256" key="1">
    <source>
        <dbReference type="SAM" id="Coils"/>
    </source>
</evidence>
<evidence type="ECO:0000313" key="4">
    <source>
        <dbReference type="EMBL" id="MBO8444365.1"/>
    </source>
</evidence>
<protein>
    <submittedName>
        <fullName evidence="4">SPFH domain-containing protein</fullName>
    </submittedName>
</protein>
<feature type="domain" description="GYF" evidence="3">
    <location>
        <begin position="399"/>
        <end position="448"/>
    </location>
</feature>
<dbReference type="Pfam" id="PF13421">
    <property type="entry name" value="Band_7_1"/>
    <property type="match status" value="1"/>
</dbReference>
<dbReference type="Pfam" id="PF14237">
    <property type="entry name" value="GYF_2"/>
    <property type="match status" value="1"/>
</dbReference>
<organism evidence="4 5">
    <name type="scientific">Candidatus Cryptobacteroides merdavium</name>
    <dbReference type="NCBI Taxonomy" id="2840769"/>
    <lineage>
        <taxon>Bacteria</taxon>
        <taxon>Pseudomonadati</taxon>
        <taxon>Bacteroidota</taxon>
        <taxon>Bacteroidia</taxon>
        <taxon>Bacteroidales</taxon>
        <taxon>Candidatus Cryptobacteroides</taxon>
    </lineage>
</organism>
<comment type="caution">
    <text evidence="4">The sequence shown here is derived from an EMBL/GenBank/DDBJ whole genome shotgun (WGS) entry which is preliminary data.</text>
</comment>
<dbReference type="PANTHER" id="PTHR37826">
    <property type="entry name" value="FLOTILLIN BAND_7_5 DOMAIN PROTEIN"/>
    <property type="match status" value="1"/>
</dbReference>
<evidence type="ECO:0000313" key="5">
    <source>
        <dbReference type="Proteomes" id="UP000823619"/>
    </source>
</evidence>
<dbReference type="InterPro" id="IPR033880">
    <property type="entry name" value="SPFH_YdjI"/>
</dbReference>
<keyword evidence="1" id="KW-0175">Coiled coil</keyword>
<accession>A0A9D9EDN0</accession>
<dbReference type="EMBL" id="JADIMO010000018">
    <property type="protein sequence ID" value="MBO8444365.1"/>
    <property type="molecule type" value="Genomic_DNA"/>
</dbReference>
<evidence type="ECO:0000259" key="3">
    <source>
        <dbReference type="Pfam" id="PF14237"/>
    </source>
</evidence>
<dbReference type="PANTHER" id="PTHR37826:SF2">
    <property type="entry name" value="ZINC-RIBBON DOMAIN-CONTAINING PROTEIN"/>
    <property type="match status" value="1"/>
</dbReference>
<dbReference type="Proteomes" id="UP000823619">
    <property type="component" value="Unassembled WGS sequence"/>
</dbReference>
<reference evidence="4" key="2">
    <citation type="journal article" date="2021" name="PeerJ">
        <title>Extensive microbial diversity within the chicken gut microbiome revealed by metagenomics and culture.</title>
        <authorList>
            <person name="Gilroy R."/>
            <person name="Ravi A."/>
            <person name="Getino M."/>
            <person name="Pursley I."/>
            <person name="Horton D.L."/>
            <person name="Alikhan N.F."/>
            <person name="Baker D."/>
            <person name="Gharbi K."/>
            <person name="Hall N."/>
            <person name="Watson M."/>
            <person name="Adriaenssens E.M."/>
            <person name="Foster-Nyarko E."/>
            <person name="Jarju S."/>
            <person name="Secka A."/>
            <person name="Antonio M."/>
            <person name="Oren A."/>
            <person name="Chaudhuri R.R."/>
            <person name="La Ragione R."/>
            <person name="Hildebrand F."/>
            <person name="Pallen M.J."/>
        </authorList>
    </citation>
    <scope>NUCLEOTIDE SEQUENCE</scope>
    <source>
        <strain evidence="4">D5-748</strain>
    </source>
</reference>
<proteinExistence type="predicted"/>
<gene>
    <name evidence="4" type="ORF">IAC23_01535</name>
</gene>